<feature type="region of interest" description="Disordered" evidence="6">
    <location>
        <begin position="189"/>
        <end position="226"/>
    </location>
</feature>
<proteinExistence type="inferred from homology"/>
<dbReference type="SUPFAM" id="SSF158573">
    <property type="entry name" value="GINS helical bundle-like"/>
    <property type="match status" value="1"/>
</dbReference>
<evidence type="ECO:0000256" key="5">
    <source>
        <dbReference type="PIRNR" id="PIRNR028998"/>
    </source>
</evidence>
<feature type="domain" description="DNA replication complex GINS protein PSF2 N-terminal" evidence="8">
    <location>
        <begin position="19"/>
        <end position="77"/>
    </location>
</feature>
<name>A0A2V3IXM4_9FLOR</name>
<evidence type="ECO:0000256" key="6">
    <source>
        <dbReference type="SAM" id="MobiDB-lite"/>
    </source>
</evidence>
<sequence>MGDTAAAKSTQAHESELTFQRSEFFAEDELIEINPMVRFGVISFIRGNFGPFEPSITTTVPLWLALALKKVHRCKIIPPRWLTVRSVEEYLSEEKDNEDELQSIPFYFSEIASLLFHHAPDDLVQVSNLRRLIEDLTNLRESKMRKWMQANVRDRANAIKVNNLSMHEINIHRPVLTRVLQNMYEIHVTTDGSGPLSETNTSSNPASESEPRPLPGRQLRRVIRRD</sequence>
<dbReference type="Proteomes" id="UP000247409">
    <property type="component" value="Unassembled WGS sequence"/>
</dbReference>
<protein>
    <recommendedName>
        <fullName evidence="5">DNA replication complex GINS protein PSF2</fullName>
    </recommendedName>
</protein>
<dbReference type="SUPFAM" id="SSF160059">
    <property type="entry name" value="PriA/YqbF domain"/>
    <property type="match status" value="1"/>
</dbReference>
<evidence type="ECO:0000256" key="2">
    <source>
        <dbReference type="ARBA" id="ARBA00010565"/>
    </source>
</evidence>
<dbReference type="Pfam" id="PF05916">
    <property type="entry name" value="Sld5"/>
    <property type="match status" value="1"/>
</dbReference>
<dbReference type="InterPro" id="IPR021151">
    <property type="entry name" value="GINS_A"/>
</dbReference>
<comment type="subunit">
    <text evidence="5">Component of the GINS complex.</text>
</comment>
<dbReference type="GO" id="GO:0000727">
    <property type="term" value="P:double-strand break repair via break-induced replication"/>
    <property type="evidence" value="ECO:0007669"/>
    <property type="project" value="TreeGrafter"/>
</dbReference>
<accession>A0A2V3IXM4</accession>
<feature type="domain" description="GINS subunit" evidence="7">
    <location>
        <begin position="81"/>
        <end position="180"/>
    </location>
</feature>
<dbReference type="AlphaFoldDB" id="A0A2V3IXM4"/>
<evidence type="ECO:0000256" key="1">
    <source>
        <dbReference type="ARBA" id="ARBA00004123"/>
    </source>
</evidence>
<dbReference type="GO" id="GO:0000811">
    <property type="term" value="C:GINS complex"/>
    <property type="evidence" value="ECO:0007669"/>
    <property type="project" value="TreeGrafter"/>
</dbReference>
<evidence type="ECO:0000256" key="3">
    <source>
        <dbReference type="ARBA" id="ARBA00022705"/>
    </source>
</evidence>
<keyword evidence="10" id="KW-1185">Reference proteome</keyword>
<dbReference type="STRING" id="448386.A0A2V3IXM4"/>
<dbReference type="Gene3D" id="1.20.58.1020">
    <property type="match status" value="1"/>
</dbReference>
<dbReference type="EMBL" id="NBIV01000032">
    <property type="protein sequence ID" value="PXF46813.1"/>
    <property type="molecule type" value="Genomic_DNA"/>
</dbReference>
<dbReference type="CDD" id="cd21694">
    <property type="entry name" value="GINS_B_Psf2"/>
    <property type="match status" value="1"/>
</dbReference>
<dbReference type="PANTHER" id="PTHR12772:SF0">
    <property type="entry name" value="DNA REPLICATION COMPLEX GINS PROTEIN PSF2"/>
    <property type="match status" value="1"/>
</dbReference>
<dbReference type="GO" id="GO:0006260">
    <property type="term" value="P:DNA replication"/>
    <property type="evidence" value="ECO:0007669"/>
    <property type="project" value="UniProtKB-KW"/>
</dbReference>
<dbReference type="PIRSF" id="PIRSF028998">
    <property type="entry name" value="GINS_Psf2_subgr"/>
    <property type="match status" value="1"/>
</dbReference>
<evidence type="ECO:0000259" key="8">
    <source>
        <dbReference type="Pfam" id="PF25005"/>
    </source>
</evidence>
<dbReference type="FunFam" id="3.40.5.50:FF:000001">
    <property type="entry name" value="DNA replication complex GINS protein PSF2"/>
    <property type="match status" value="1"/>
</dbReference>
<dbReference type="Pfam" id="PF25005">
    <property type="entry name" value="PSF2_N"/>
    <property type="match status" value="1"/>
</dbReference>
<keyword evidence="4 5" id="KW-0539">Nucleus</keyword>
<dbReference type="FunFam" id="1.20.58.1020:FF:000001">
    <property type="entry name" value="DNA replication complex GINS protein PSF2"/>
    <property type="match status" value="1"/>
</dbReference>
<reference evidence="9 10" key="1">
    <citation type="journal article" date="2018" name="Mol. Biol. Evol.">
        <title>Analysis of the draft genome of the red seaweed Gracilariopsis chorda provides insights into genome size evolution in Rhodophyta.</title>
        <authorList>
            <person name="Lee J."/>
            <person name="Yang E.C."/>
            <person name="Graf L."/>
            <person name="Yang J.H."/>
            <person name="Qiu H."/>
            <person name="Zel Zion U."/>
            <person name="Chan C.X."/>
            <person name="Stephens T.G."/>
            <person name="Weber A.P.M."/>
            <person name="Boo G.H."/>
            <person name="Boo S.M."/>
            <person name="Kim K.M."/>
            <person name="Shin Y."/>
            <person name="Jung M."/>
            <person name="Lee S.J."/>
            <person name="Yim H.S."/>
            <person name="Lee J.H."/>
            <person name="Bhattacharya D."/>
            <person name="Yoon H.S."/>
        </authorList>
    </citation>
    <scope>NUCLEOTIDE SEQUENCE [LARGE SCALE GENOMIC DNA]</scope>
    <source>
        <strain evidence="9 10">SKKU-2015</strain>
        <tissue evidence="9">Whole body</tissue>
    </source>
</reference>
<evidence type="ECO:0000313" key="9">
    <source>
        <dbReference type="EMBL" id="PXF46813.1"/>
    </source>
</evidence>
<comment type="similarity">
    <text evidence="2 5">Belongs to the GINS2/PSF2 family.</text>
</comment>
<evidence type="ECO:0000256" key="4">
    <source>
        <dbReference type="ARBA" id="ARBA00023242"/>
    </source>
</evidence>
<keyword evidence="3 5" id="KW-0235">DNA replication</keyword>
<dbReference type="InterPro" id="IPR056784">
    <property type="entry name" value="PSF2_N"/>
</dbReference>
<evidence type="ECO:0000259" key="7">
    <source>
        <dbReference type="Pfam" id="PF05916"/>
    </source>
</evidence>
<gene>
    <name evidence="9" type="ORF">BWQ96_03342</name>
</gene>
<organism evidence="9 10">
    <name type="scientific">Gracilariopsis chorda</name>
    <dbReference type="NCBI Taxonomy" id="448386"/>
    <lineage>
        <taxon>Eukaryota</taxon>
        <taxon>Rhodophyta</taxon>
        <taxon>Florideophyceae</taxon>
        <taxon>Rhodymeniophycidae</taxon>
        <taxon>Gracilariales</taxon>
        <taxon>Gracilariaceae</taxon>
        <taxon>Gracilariopsis</taxon>
    </lineage>
</organism>
<dbReference type="PANTHER" id="PTHR12772">
    <property type="entry name" value="DNA REPLICATION COMPLEX GINS PROTEIN PSF2"/>
    <property type="match status" value="1"/>
</dbReference>
<evidence type="ECO:0000313" key="10">
    <source>
        <dbReference type="Proteomes" id="UP000247409"/>
    </source>
</evidence>
<dbReference type="InterPro" id="IPR007257">
    <property type="entry name" value="GINS_Psf2"/>
</dbReference>
<dbReference type="InterPro" id="IPR036224">
    <property type="entry name" value="GINS_bundle-like_dom_sf"/>
</dbReference>
<dbReference type="OrthoDB" id="834at2759"/>
<feature type="compositionally biased region" description="Polar residues" evidence="6">
    <location>
        <begin position="190"/>
        <end position="207"/>
    </location>
</feature>
<dbReference type="Gene3D" id="3.40.5.50">
    <property type="match status" value="1"/>
</dbReference>
<dbReference type="CDD" id="cd11712">
    <property type="entry name" value="GINS_A_psf2"/>
    <property type="match status" value="1"/>
</dbReference>
<comment type="subcellular location">
    <subcellularLocation>
        <location evidence="1 5">Nucleus</location>
    </subcellularLocation>
</comment>
<comment type="caution">
    <text evidence="9">The sequence shown here is derived from an EMBL/GenBank/DDBJ whole genome shotgun (WGS) entry which is preliminary data.</text>
</comment>